<evidence type="ECO:0000313" key="1">
    <source>
        <dbReference type="EMBL" id="GIH07447.1"/>
    </source>
</evidence>
<dbReference type="Proteomes" id="UP000612899">
    <property type="component" value="Unassembled WGS sequence"/>
</dbReference>
<sequence>MYAILVGVTDHEEALAQAAADYRRFLDARQKLGDAIRAADAAGMRQVDILKATDHVWTREQVRRVCLKGGNDE</sequence>
<proteinExistence type="predicted"/>
<comment type="caution">
    <text evidence="1">The sequence shown here is derived from an EMBL/GenBank/DDBJ whole genome shotgun (WGS) entry which is preliminary data.</text>
</comment>
<gene>
    <name evidence="1" type="ORF">Rhe02_55140</name>
</gene>
<keyword evidence="2" id="KW-1185">Reference proteome</keyword>
<dbReference type="AlphaFoldDB" id="A0A8J3QD53"/>
<protein>
    <submittedName>
        <fullName evidence="1">Uncharacterized protein</fullName>
    </submittedName>
</protein>
<dbReference type="EMBL" id="BONY01000036">
    <property type="protein sequence ID" value="GIH07447.1"/>
    <property type="molecule type" value="Genomic_DNA"/>
</dbReference>
<evidence type="ECO:0000313" key="2">
    <source>
        <dbReference type="Proteomes" id="UP000612899"/>
    </source>
</evidence>
<organism evidence="1 2">
    <name type="scientific">Rhizocola hellebori</name>
    <dbReference type="NCBI Taxonomy" id="1392758"/>
    <lineage>
        <taxon>Bacteria</taxon>
        <taxon>Bacillati</taxon>
        <taxon>Actinomycetota</taxon>
        <taxon>Actinomycetes</taxon>
        <taxon>Micromonosporales</taxon>
        <taxon>Micromonosporaceae</taxon>
        <taxon>Rhizocola</taxon>
    </lineage>
</organism>
<name>A0A8J3QD53_9ACTN</name>
<accession>A0A8J3QD53</accession>
<reference evidence="1" key="1">
    <citation type="submission" date="2021-01" db="EMBL/GenBank/DDBJ databases">
        <title>Whole genome shotgun sequence of Rhizocola hellebori NBRC 109834.</title>
        <authorList>
            <person name="Komaki H."/>
            <person name="Tamura T."/>
        </authorList>
    </citation>
    <scope>NUCLEOTIDE SEQUENCE</scope>
    <source>
        <strain evidence="1">NBRC 109834</strain>
    </source>
</reference>